<evidence type="ECO:0000256" key="1">
    <source>
        <dbReference type="SAM" id="Phobius"/>
    </source>
</evidence>
<protein>
    <recommendedName>
        <fullName evidence="4">MARVEL domain-containing protein</fullName>
    </recommendedName>
</protein>
<keyword evidence="1" id="KW-1133">Transmembrane helix</keyword>
<keyword evidence="1" id="KW-0812">Transmembrane</keyword>
<feature type="transmembrane region" description="Helical" evidence="1">
    <location>
        <begin position="78"/>
        <end position="95"/>
    </location>
</feature>
<dbReference type="AlphaFoldDB" id="A0A8K0UKF8"/>
<keyword evidence="1" id="KW-0472">Membrane</keyword>
<sequence length="203" mass="23574">MAFSAVGRKKLAVYIFLLLLDIAVIALATRVNRFQEFFFMADLFPLALSVVTLILLLVMLAMDVTIKNTFMTRPPFEIGLFCVLSILWLAFNAFSTMRWRFVPLNCTSIPPEYDEERGWCRDLQGLKFAVWVLWLSIFLTAASVLRYAYSQHRKGNRHVWNTPLSRFKPHLRPQPTFVSALDRQTITDYFGPDTNAPQPWEKF</sequence>
<keyword evidence="3" id="KW-1185">Reference proteome</keyword>
<evidence type="ECO:0000313" key="2">
    <source>
        <dbReference type="EMBL" id="KAH8096815.1"/>
    </source>
</evidence>
<accession>A0A8K0UKF8</accession>
<feature type="transmembrane region" description="Helical" evidence="1">
    <location>
        <begin position="12"/>
        <end position="31"/>
    </location>
</feature>
<organism evidence="2 3">
    <name type="scientific">Cristinia sonorae</name>
    <dbReference type="NCBI Taxonomy" id="1940300"/>
    <lineage>
        <taxon>Eukaryota</taxon>
        <taxon>Fungi</taxon>
        <taxon>Dikarya</taxon>
        <taxon>Basidiomycota</taxon>
        <taxon>Agaricomycotina</taxon>
        <taxon>Agaricomycetes</taxon>
        <taxon>Agaricomycetidae</taxon>
        <taxon>Agaricales</taxon>
        <taxon>Pleurotineae</taxon>
        <taxon>Stephanosporaceae</taxon>
        <taxon>Cristinia</taxon>
    </lineage>
</organism>
<reference evidence="2" key="1">
    <citation type="journal article" date="2021" name="New Phytol.">
        <title>Evolutionary innovations through gain and loss of genes in the ectomycorrhizal Boletales.</title>
        <authorList>
            <person name="Wu G."/>
            <person name="Miyauchi S."/>
            <person name="Morin E."/>
            <person name="Kuo A."/>
            <person name="Drula E."/>
            <person name="Varga T."/>
            <person name="Kohler A."/>
            <person name="Feng B."/>
            <person name="Cao Y."/>
            <person name="Lipzen A."/>
            <person name="Daum C."/>
            <person name="Hundley H."/>
            <person name="Pangilinan J."/>
            <person name="Johnson J."/>
            <person name="Barry K."/>
            <person name="LaButti K."/>
            <person name="Ng V."/>
            <person name="Ahrendt S."/>
            <person name="Min B."/>
            <person name="Choi I.G."/>
            <person name="Park H."/>
            <person name="Plett J.M."/>
            <person name="Magnuson J."/>
            <person name="Spatafora J.W."/>
            <person name="Nagy L.G."/>
            <person name="Henrissat B."/>
            <person name="Grigoriev I.V."/>
            <person name="Yang Z.L."/>
            <person name="Xu J."/>
            <person name="Martin F.M."/>
        </authorList>
    </citation>
    <scope>NUCLEOTIDE SEQUENCE</scope>
    <source>
        <strain evidence="2">KKN 215</strain>
    </source>
</reference>
<proteinExistence type="predicted"/>
<feature type="transmembrane region" description="Helical" evidence="1">
    <location>
        <begin position="128"/>
        <end position="149"/>
    </location>
</feature>
<gene>
    <name evidence="2" type="ORF">BXZ70DRAFT_1065896</name>
</gene>
<dbReference type="OrthoDB" id="2793550at2759"/>
<comment type="caution">
    <text evidence="2">The sequence shown here is derived from an EMBL/GenBank/DDBJ whole genome shotgun (WGS) entry which is preliminary data.</text>
</comment>
<dbReference type="EMBL" id="JAEVFJ010000022">
    <property type="protein sequence ID" value="KAH8096815.1"/>
    <property type="molecule type" value="Genomic_DNA"/>
</dbReference>
<feature type="transmembrane region" description="Helical" evidence="1">
    <location>
        <begin position="43"/>
        <end position="66"/>
    </location>
</feature>
<evidence type="ECO:0000313" key="3">
    <source>
        <dbReference type="Proteomes" id="UP000813824"/>
    </source>
</evidence>
<name>A0A8K0UKF8_9AGAR</name>
<evidence type="ECO:0008006" key="4">
    <source>
        <dbReference type="Google" id="ProtNLM"/>
    </source>
</evidence>
<dbReference type="Proteomes" id="UP000813824">
    <property type="component" value="Unassembled WGS sequence"/>
</dbReference>